<reference evidence="1" key="1">
    <citation type="submission" date="2023-05" db="EMBL/GenBank/DDBJ databases">
        <authorList>
            <person name="Stuckert A."/>
        </authorList>
    </citation>
    <scope>NUCLEOTIDE SEQUENCE</scope>
</reference>
<organism evidence="1 2">
    <name type="scientific">Staurois parvus</name>
    <dbReference type="NCBI Taxonomy" id="386267"/>
    <lineage>
        <taxon>Eukaryota</taxon>
        <taxon>Metazoa</taxon>
        <taxon>Chordata</taxon>
        <taxon>Craniata</taxon>
        <taxon>Vertebrata</taxon>
        <taxon>Euteleostomi</taxon>
        <taxon>Amphibia</taxon>
        <taxon>Batrachia</taxon>
        <taxon>Anura</taxon>
        <taxon>Neobatrachia</taxon>
        <taxon>Ranoidea</taxon>
        <taxon>Ranidae</taxon>
        <taxon>Staurois</taxon>
    </lineage>
</organism>
<evidence type="ECO:0000313" key="2">
    <source>
        <dbReference type="Proteomes" id="UP001162483"/>
    </source>
</evidence>
<protein>
    <submittedName>
        <fullName evidence="1">Uncharacterized protein</fullName>
    </submittedName>
</protein>
<proteinExistence type="predicted"/>
<accession>A0ABN9BAC7</accession>
<dbReference type="EMBL" id="CATNWA010003112">
    <property type="protein sequence ID" value="CAI9544542.1"/>
    <property type="molecule type" value="Genomic_DNA"/>
</dbReference>
<feature type="non-terminal residue" evidence="1">
    <location>
        <position position="69"/>
    </location>
</feature>
<comment type="caution">
    <text evidence="1">The sequence shown here is derived from an EMBL/GenBank/DDBJ whole genome shotgun (WGS) entry which is preliminary data.</text>
</comment>
<sequence length="69" mass="7397">MLTPSCSVSLVQLLCRINVPGDVSVSYCTSQPASVSVRLPSTLSQSHNKSLNTAIISLKKKKNNSSIYT</sequence>
<dbReference type="Proteomes" id="UP001162483">
    <property type="component" value="Unassembled WGS sequence"/>
</dbReference>
<evidence type="ECO:0000313" key="1">
    <source>
        <dbReference type="EMBL" id="CAI9544542.1"/>
    </source>
</evidence>
<keyword evidence="2" id="KW-1185">Reference proteome</keyword>
<name>A0ABN9BAC7_9NEOB</name>
<gene>
    <name evidence="1" type="ORF">SPARVUS_LOCUS2495499</name>
</gene>